<name>A0A4S8VRI6_AURPU</name>
<protein>
    <recommendedName>
        <fullName evidence="2">YTH domain-containing protein</fullName>
    </recommendedName>
</protein>
<evidence type="ECO:0000256" key="1">
    <source>
        <dbReference type="SAM" id="MobiDB-lite"/>
    </source>
</evidence>
<feature type="compositionally biased region" description="Low complexity" evidence="1">
    <location>
        <begin position="594"/>
        <end position="604"/>
    </location>
</feature>
<accession>A0A4S8VRI6</accession>
<dbReference type="Proteomes" id="UP000308014">
    <property type="component" value="Unassembled WGS sequence"/>
</dbReference>
<feature type="compositionally biased region" description="Low complexity" evidence="1">
    <location>
        <begin position="289"/>
        <end position="310"/>
    </location>
</feature>
<feature type="compositionally biased region" description="Polar residues" evidence="1">
    <location>
        <begin position="273"/>
        <end position="283"/>
    </location>
</feature>
<organism evidence="3 4">
    <name type="scientific">Aureobasidium pullulans</name>
    <name type="common">Black yeast</name>
    <name type="synonym">Pullularia pullulans</name>
    <dbReference type="NCBI Taxonomy" id="5580"/>
    <lineage>
        <taxon>Eukaryota</taxon>
        <taxon>Fungi</taxon>
        <taxon>Dikarya</taxon>
        <taxon>Ascomycota</taxon>
        <taxon>Pezizomycotina</taxon>
        <taxon>Dothideomycetes</taxon>
        <taxon>Dothideomycetidae</taxon>
        <taxon>Dothideales</taxon>
        <taxon>Saccotheciaceae</taxon>
        <taxon>Aureobasidium</taxon>
    </lineage>
</organism>
<evidence type="ECO:0000313" key="4">
    <source>
        <dbReference type="Proteomes" id="UP000308014"/>
    </source>
</evidence>
<dbReference type="Gene3D" id="3.10.590.10">
    <property type="entry name" value="ph1033 like domains"/>
    <property type="match status" value="1"/>
</dbReference>
<dbReference type="EMBL" id="QZAJ01000201">
    <property type="protein sequence ID" value="THW14301.1"/>
    <property type="molecule type" value="Genomic_DNA"/>
</dbReference>
<evidence type="ECO:0000259" key="2">
    <source>
        <dbReference type="PROSITE" id="PS50882"/>
    </source>
</evidence>
<feature type="region of interest" description="Disordered" evidence="1">
    <location>
        <begin position="213"/>
        <end position="348"/>
    </location>
</feature>
<reference evidence="3 4" key="1">
    <citation type="submission" date="2018-10" db="EMBL/GenBank/DDBJ databases">
        <title>Fifty Aureobasidium pullulans genomes reveal a recombining polyextremotolerant generalist.</title>
        <authorList>
            <person name="Gostincar C."/>
            <person name="Turk M."/>
            <person name="Zajc J."/>
            <person name="Gunde-Cimerman N."/>
        </authorList>
    </citation>
    <scope>NUCLEOTIDE SEQUENCE [LARGE SCALE GENOMIC DNA]</scope>
    <source>
        <strain evidence="3 4">EXF-11318</strain>
    </source>
</reference>
<feature type="compositionally biased region" description="Polar residues" evidence="1">
    <location>
        <begin position="841"/>
        <end position="853"/>
    </location>
</feature>
<feature type="compositionally biased region" description="Polar residues" evidence="1">
    <location>
        <begin position="744"/>
        <end position="753"/>
    </location>
</feature>
<feature type="compositionally biased region" description="Polar residues" evidence="1">
    <location>
        <begin position="773"/>
        <end position="806"/>
    </location>
</feature>
<dbReference type="CDD" id="cd21134">
    <property type="entry name" value="YTH"/>
    <property type="match status" value="1"/>
</dbReference>
<feature type="compositionally biased region" description="Polar residues" evidence="1">
    <location>
        <begin position="113"/>
        <end position="123"/>
    </location>
</feature>
<sequence>MTPDMIPPTAAAQALFNSSRSTIATASVINSQEPSTGPDKIVTQRTINSGAYALSDSASLPENSGATQFTEVFKRRRLGPNSLEQYSTQNGFDSQAVKALFNIEPSTIMGDQIQPNENSSMRASSMAHDPRPDVSRGYNNFLNQNGSVHHTGPGNALPGLGGCYVTSTGRNVAGDLTKTSGSLPSANVSDAPFASQPNGFLIPGLGAPFKPLGLENNNKTPPVVTHSIPAGPHSRVGAAHSRDSGRPQQRGPHNVDLSANQKQQLAKPLDTATIRSADNQSSAPEKDSSVSSNASPEASAAVANKSDAAAPTSDAVRASEYVRPTGPPPVWTEKQTPRTFKLQHQTSRRRHETFEGAYQILSSLNPDHYLMPYGSRVIAIKCNTLDDILLSHQIGLWATNRNVMDRIMELHNSRDDPSMKTLFLWSMPGSKNFCGLAELQAYDADVQTEFWDKDEGKIQGGMIIHWVYNKLVPFEDITPLVEGKIDQASVTQMWNGMNYSEPTGREVIKCYVEAPHIENMLAAPSGEFFQKAMASSRLATAPPMAPRFSGRGNYPGQHFSRGIGNGFRGRGRFETSKIGHGFLPRSAPRPVVRSTESSETTCSTKTNPASPEHYHNRGQPERQVIEVFKYPDGTLTTAPDVNGNTKPITPVKSYANMQDSDAQTSNSLARTQSIQSLKSSNMPPPLLPSATIGSSFPSHEQMLRRKSGSVFNDSHGAKGSVESLSFAMPPPLKSVGPQHGPGPQSETHQSSTPRFELNKGNRFAKNINTWSYSSIKSPTQPKTPLRHSQSSYDLSASPMDTTTHDTLTPRVGRSMSSQNNHDGSPDKAAFGYGQVPKQLRTPDTSPKTASVQPDTPRPRPTLGRNRIKSDASMSGVGLPPDWVDNLVDDK</sequence>
<feature type="region of interest" description="Disordered" evidence="1">
    <location>
        <begin position="721"/>
        <end position="758"/>
    </location>
</feature>
<feature type="compositionally biased region" description="Polar residues" evidence="1">
    <location>
        <begin position="333"/>
        <end position="345"/>
    </location>
</feature>
<comment type="caution">
    <text evidence="3">The sequence shown here is derived from an EMBL/GenBank/DDBJ whole genome shotgun (WGS) entry which is preliminary data.</text>
</comment>
<dbReference type="Pfam" id="PF04146">
    <property type="entry name" value="YTH"/>
    <property type="match status" value="1"/>
</dbReference>
<feature type="compositionally biased region" description="Basic and acidic residues" evidence="1">
    <location>
        <begin position="612"/>
        <end position="621"/>
    </location>
</feature>
<gene>
    <name evidence="3" type="ORF">D6D24_05557</name>
</gene>
<dbReference type="GO" id="GO:0003723">
    <property type="term" value="F:RNA binding"/>
    <property type="evidence" value="ECO:0007669"/>
    <property type="project" value="InterPro"/>
</dbReference>
<feature type="domain" description="YTH" evidence="2">
    <location>
        <begin position="375"/>
        <end position="511"/>
    </location>
</feature>
<dbReference type="PROSITE" id="PS50882">
    <property type="entry name" value="YTH"/>
    <property type="match status" value="1"/>
</dbReference>
<evidence type="ECO:0000313" key="3">
    <source>
        <dbReference type="EMBL" id="THW14301.1"/>
    </source>
</evidence>
<feature type="region of interest" description="Disordered" evidence="1">
    <location>
        <begin position="773"/>
        <end position="890"/>
    </location>
</feature>
<dbReference type="AlphaFoldDB" id="A0A4S8VRI6"/>
<proteinExistence type="predicted"/>
<dbReference type="InterPro" id="IPR007275">
    <property type="entry name" value="YTH_domain"/>
</dbReference>
<feature type="region of interest" description="Disordered" evidence="1">
    <location>
        <begin position="576"/>
        <end position="621"/>
    </location>
</feature>
<feature type="region of interest" description="Disordered" evidence="1">
    <location>
        <begin position="109"/>
        <end position="130"/>
    </location>
</feature>